<dbReference type="InterPro" id="IPR058703">
    <property type="entry name" value="PIN-containing"/>
</dbReference>
<evidence type="ECO:0008006" key="3">
    <source>
        <dbReference type="Google" id="ProtNLM"/>
    </source>
</evidence>
<keyword evidence="2" id="KW-1185">Reference proteome</keyword>
<dbReference type="EMBL" id="FTNO01000008">
    <property type="protein sequence ID" value="SIR96910.1"/>
    <property type="molecule type" value="Genomic_DNA"/>
</dbReference>
<evidence type="ECO:0000313" key="2">
    <source>
        <dbReference type="Proteomes" id="UP000186914"/>
    </source>
</evidence>
<reference evidence="2" key="1">
    <citation type="submission" date="2017-01" db="EMBL/GenBank/DDBJ databases">
        <authorList>
            <person name="Varghese N."/>
            <person name="Submissions S."/>
        </authorList>
    </citation>
    <scope>NUCLEOTIDE SEQUENCE [LARGE SCALE GENOMIC DNA]</scope>
    <source>
        <strain evidence="2">CGMCC 1.7737</strain>
    </source>
</reference>
<dbReference type="Proteomes" id="UP000186914">
    <property type="component" value="Unassembled WGS sequence"/>
</dbReference>
<dbReference type="Pfam" id="PF26425">
    <property type="entry name" value="PIN_halo"/>
    <property type="match status" value="1"/>
</dbReference>
<proteinExistence type="predicted"/>
<gene>
    <name evidence="1" type="ORF">SAMN05421858_4841</name>
</gene>
<dbReference type="OrthoDB" id="230174at2157"/>
<organism evidence="1 2">
    <name type="scientific">Haladaptatus litoreus</name>
    <dbReference type="NCBI Taxonomy" id="553468"/>
    <lineage>
        <taxon>Archaea</taxon>
        <taxon>Methanobacteriati</taxon>
        <taxon>Methanobacteriota</taxon>
        <taxon>Stenosarchaea group</taxon>
        <taxon>Halobacteria</taxon>
        <taxon>Halobacteriales</taxon>
        <taxon>Haladaptataceae</taxon>
        <taxon>Haladaptatus</taxon>
    </lineage>
</organism>
<accession>A0A1N7F9B7</accession>
<name>A0A1N7F9B7_9EURY</name>
<protein>
    <recommendedName>
        <fullName evidence="3">DUF4411 family protein</fullName>
    </recommendedName>
</protein>
<sequence length="179" mass="20376">MTRTSFPPVPTALLLDTSFLRTLGGPGHHRHQLFTEYVKATDIELYLSERVRQEIEEQEGWISPDWLHKSQTESWVTAAQPVQEGVSVYDGPSAAVIMDRIQQRLSKIEQIPPDKLRKTDAGLAGTAIMILASTDHDDIGIVMDDKNAEQTIQAVLSDTYYEDYIRVFNIWDIIEFIEE</sequence>
<evidence type="ECO:0000313" key="1">
    <source>
        <dbReference type="EMBL" id="SIR96910.1"/>
    </source>
</evidence>
<dbReference type="AlphaFoldDB" id="A0A1N7F9B7"/>